<feature type="region of interest" description="Disordered" evidence="1">
    <location>
        <begin position="1"/>
        <end position="37"/>
    </location>
</feature>
<name>A0A3C1KF16_9MICO</name>
<comment type="caution">
    <text evidence="2">The sequence shown here is derived from an EMBL/GenBank/DDBJ whole genome shotgun (WGS) entry which is preliminary data.</text>
</comment>
<dbReference type="EMBL" id="DMNG01000203">
    <property type="protein sequence ID" value="HAN25245.1"/>
    <property type="molecule type" value="Genomic_DNA"/>
</dbReference>
<gene>
    <name evidence="2" type="ORF">DCP95_11855</name>
</gene>
<dbReference type="AlphaFoldDB" id="A0A3C1KF16"/>
<accession>A0A3C1KF16</accession>
<evidence type="ECO:0000313" key="2">
    <source>
        <dbReference type="EMBL" id="HAN25245.1"/>
    </source>
</evidence>
<organism evidence="2 3">
    <name type="scientific">Microbacterium ginsengisoli</name>
    <dbReference type="NCBI Taxonomy" id="400772"/>
    <lineage>
        <taxon>Bacteria</taxon>
        <taxon>Bacillati</taxon>
        <taxon>Actinomycetota</taxon>
        <taxon>Actinomycetes</taxon>
        <taxon>Micrococcales</taxon>
        <taxon>Microbacteriaceae</taxon>
        <taxon>Microbacterium</taxon>
    </lineage>
</organism>
<sequence length="82" mass="9442">MPLPPPPALQAVPRPPSPPLPLPHFRRIHTTPPNPRVMPAREAWIRRARVDSTASKRRTRPRARRHLLAISTKDLREVLRSE</sequence>
<evidence type="ECO:0000256" key="1">
    <source>
        <dbReference type="SAM" id="MobiDB-lite"/>
    </source>
</evidence>
<protein>
    <submittedName>
        <fullName evidence="2">Uncharacterized protein</fullName>
    </submittedName>
</protein>
<evidence type="ECO:0000313" key="3">
    <source>
        <dbReference type="Proteomes" id="UP000257479"/>
    </source>
</evidence>
<dbReference type="Proteomes" id="UP000257479">
    <property type="component" value="Unassembled WGS sequence"/>
</dbReference>
<feature type="compositionally biased region" description="Pro residues" evidence="1">
    <location>
        <begin position="1"/>
        <end position="22"/>
    </location>
</feature>
<reference evidence="2 3" key="1">
    <citation type="journal article" date="2018" name="Nat. Biotechnol.">
        <title>A standardized bacterial taxonomy based on genome phylogeny substantially revises the tree of life.</title>
        <authorList>
            <person name="Parks D.H."/>
            <person name="Chuvochina M."/>
            <person name="Waite D.W."/>
            <person name="Rinke C."/>
            <person name="Skarshewski A."/>
            <person name="Chaumeil P.A."/>
            <person name="Hugenholtz P."/>
        </authorList>
    </citation>
    <scope>NUCLEOTIDE SEQUENCE [LARGE SCALE GENOMIC DNA]</scope>
    <source>
        <strain evidence="2">UBA9152</strain>
    </source>
</reference>
<proteinExistence type="predicted"/>